<name>A0A218U8B8_9PASE</name>
<dbReference type="InterPro" id="IPR013162">
    <property type="entry name" value="CD80_C2-set"/>
</dbReference>
<dbReference type="PANTHER" id="PTHR45889">
    <property type="entry name" value="IG-LIKE DOMAIN-CONTAINING PROTEIN"/>
    <property type="match status" value="1"/>
</dbReference>
<keyword evidence="13" id="KW-1185">Reference proteome</keyword>
<dbReference type="GO" id="GO:0035020">
    <property type="term" value="P:regulation of Rac protein signal transduction"/>
    <property type="evidence" value="ECO:0007669"/>
    <property type="project" value="TreeGrafter"/>
</dbReference>
<dbReference type="PROSITE" id="PS50835">
    <property type="entry name" value="IG_LIKE"/>
    <property type="match status" value="2"/>
</dbReference>
<dbReference type="Pfam" id="PF08205">
    <property type="entry name" value="C2-set_2"/>
    <property type="match status" value="1"/>
</dbReference>
<dbReference type="SMART" id="SM00294">
    <property type="entry name" value="4.1m"/>
    <property type="match status" value="1"/>
</dbReference>
<evidence type="ECO:0000256" key="7">
    <source>
        <dbReference type="ARBA" id="ARBA00023136"/>
    </source>
</evidence>
<keyword evidence="4" id="KW-0732">Signal</keyword>
<keyword evidence="9" id="KW-0393">Immunoglobulin domain</keyword>
<evidence type="ECO:0000256" key="8">
    <source>
        <dbReference type="ARBA" id="ARBA00023157"/>
    </source>
</evidence>
<evidence type="ECO:0000256" key="4">
    <source>
        <dbReference type="ARBA" id="ARBA00022729"/>
    </source>
</evidence>
<evidence type="ECO:0000313" key="13">
    <source>
        <dbReference type="Proteomes" id="UP000197619"/>
    </source>
</evidence>
<protein>
    <submittedName>
        <fullName evidence="12">Cell adhesion molecule 4</fullName>
    </submittedName>
</protein>
<dbReference type="InterPro" id="IPR036179">
    <property type="entry name" value="Ig-like_dom_sf"/>
</dbReference>
<keyword evidence="7 10" id="KW-0472">Membrane</keyword>
<dbReference type="InterPro" id="IPR007110">
    <property type="entry name" value="Ig-like_dom"/>
</dbReference>
<dbReference type="Pfam" id="PF13927">
    <property type="entry name" value="Ig_3"/>
    <property type="match status" value="1"/>
</dbReference>
<evidence type="ECO:0000256" key="1">
    <source>
        <dbReference type="ARBA" id="ARBA00004479"/>
    </source>
</evidence>
<evidence type="ECO:0000256" key="5">
    <source>
        <dbReference type="ARBA" id="ARBA00022737"/>
    </source>
</evidence>
<dbReference type="SUPFAM" id="SSF48726">
    <property type="entry name" value="Immunoglobulin"/>
    <property type="match status" value="3"/>
</dbReference>
<dbReference type="Gene3D" id="2.60.40.10">
    <property type="entry name" value="Immunoglobulins"/>
    <property type="match status" value="3"/>
</dbReference>
<dbReference type="AlphaFoldDB" id="A0A218U8B8"/>
<dbReference type="PANTHER" id="PTHR45889:SF3">
    <property type="entry name" value="CELL ADHESION MOLECULE 4"/>
    <property type="match status" value="1"/>
</dbReference>
<comment type="similarity">
    <text evidence="2">Belongs to the nectin family.</text>
</comment>
<accession>A0A218U8B8</accession>
<dbReference type="SMART" id="SM00408">
    <property type="entry name" value="IGc2"/>
    <property type="match status" value="1"/>
</dbReference>
<evidence type="ECO:0000256" key="6">
    <source>
        <dbReference type="ARBA" id="ARBA00022989"/>
    </source>
</evidence>
<dbReference type="GO" id="GO:0061041">
    <property type="term" value="P:regulation of wound healing"/>
    <property type="evidence" value="ECO:0007669"/>
    <property type="project" value="TreeGrafter"/>
</dbReference>
<dbReference type="InterPro" id="IPR003599">
    <property type="entry name" value="Ig_sub"/>
</dbReference>
<feature type="domain" description="Ig-like" evidence="11">
    <location>
        <begin position="55"/>
        <end position="92"/>
    </location>
</feature>
<gene>
    <name evidence="12" type="primary">CADM4</name>
    <name evidence="12" type="ORF">RLOC_00013777</name>
</gene>
<feature type="domain" description="Ig-like" evidence="11">
    <location>
        <begin position="100"/>
        <end position="183"/>
    </location>
</feature>
<organism evidence="12 13">
    <name type="scientific">Lonchura striata</name>
    <name type="common">white-rumped munia</name>
    <dbReference type="NCBI Taxonomy" id="40157"/>
    <lineage>
        <taxon>Eukaryota</taxon>
        <taxon>Metazoa</taxon>
        <taxon>Chordata</taxon>
        <taxon>Craniata</taxon>
        <taxon>Vertebrata</taxon>
        <taxon>Euteleostomi</taxon>
        <taxon>Archelosauria</taxon>
        <taxon>Archosauria</taxon>
        <taxon>Dinosauria</taxon>
        <taxon>Saurischia</taxon>
        <taxon>Theropoda</taxon>
        <taxon>Coelurosauria</taxon>
        <taxon>Aves</taxon>
        <taxon>Neognathae</taxon>
        <taxon>Neoaves</taxon>
        <taxon>Telluraves</taxon>
        <taxon>Australaves</taxon>
        <taxon>Passeriformes</taxon>
        <taxon>Passeroidea</taxon>
        <taxon>Estrildidae</taxon>
        <taxon>Estrildinae</taxon>
        <taxon>Lonchura</taxon>
    </lineage>
</organism>
<keyword evidence="8" id="KW-1015">Disulfide bond</keyword>
<evidence type="ECO:0000313" key="12">
    <source>
        <dbReference type="EMBL" id="OWK49959.1"/>
    </source>
</evidence>
<reference evidence="12 13" key="1">
    <citation type="submission" date="2017-05" db="EMBL/GenBank/DDBJ databases">
        <title>Genome of assembly of the Bengalese finch, Lonchura striata domestica.</title>
        <authorList>
            <person name="Colquitt B.M."/>
            <person name="Brainard M.S."/>
        </authorList>
    </citation>
    <scope>NUCLEOTIDE SEQUENCE [LARGE SCALE GENOMIC DNA]</scope>
    <source>
        <strain evidence="12">White83orange57</strain>
    </source>
</reference>
<keyword evidence="6 10" id="KW-1133">Transmembrane helix</keyword>
<proteinExistence type="inferred from homology"/>
<dbReference type="Proteomes" id="UP000197619">
    <property type="component" value="Unassembled WGS sequence"/>
</dbReference>
<keyword evidence="5" id="KW-0677">Repeat</keyword>
<comment type="caution">
    <text evidence="12">The sequence shown here is derived from an EMBL/GenBank/DDBJ whole genome shotgun (WGS) entry which is preliminary data.</text>
</comment>
<dbReference type="InterPro" id="IPR013783">
    <property type="entry name" value="Ig-like_fold"/>
</dbReference>
<keyword evidence="3 10" id="KW-0812">Transmembrane</keyword>
<feature type="transmembrane region" description="Helical" evidence="10">
    <location>
        <begin position="199"/>
        <end position="222"/>
    </location>
</feature>
<dbReference type="GO" id="GO:0016020">
    <property type="term" value="C:membrane"/>
    <property type="evidence" value="ECO:0007669"/>
    <property type="project" value="UniProtKB-SubCell"/>
</dbReference>
<dbReference type="InterPro" id="IPR003598">
    <property type="entry name" value="Ig_sub2"/>
</dbReference>
<dbReference type="GO" id="GO:0043184">
    <property type="term" value="F:vascular endothelial growth factor receptor 2 binding"/>
    <property type="evidence" value="ECO:0007669"/>
    <property type="project" value="TreeGrafter"/>
</dbReference>
<dbReference type="InterPro" id="IPR003585">
    <property type="entry name" value="Neurexin-like"/>
</dbReference>
<dbReference type="SMART" id="SM00409">
    <property type="entry name" value="IG"/>
    <property type="match status" value="1"/>
</dbReference>
<evidence type="ECO:0000256" key="9">
    <source>
        <dbReference type="ARBA" id="ARBA00023319"/>
    </source>
</evidence>
<evidence type="ECO:0000256" key="3">
    <source>
        <dbReference type="ARBA" id="ARBA00022692"/>
    </source>
</evidence>
<evidence type="ECO:0000256" key="2">
    <source>
        <dbReference type="ARBA" id="ARBA00007810"/>
    </source>
</evidence>
<evidence type="ECO:0000259" key="11">
    <source>
        <dbReference type="PROSITE" id="PS50835"/>
    </source>
</evidence>
<evidence type="ECO:0000256" key="10">
    <source>
        <dbReference type="SAM" id="Phobius"/>
    </source>
</evidence>
<comment type="subcellular location">
    <subcellularLocation>
        <location evidence="1">Membrane</location>
        <topology evidence="1">Single-pass type I membrane protein</topology>
    </subcellularLocation>
</comment>
<sequence>MALKDERFELAEFSRRRLRLRLARARLDDEGGYLCQVYADDAHHQIATLTVLVPPEPPQVQAGALAVEGEELELTCLVPRARPPATLRWYRDRRELPDPPSARIHPSQSVLRQGDTLVLTCAVSGNPRPTEVTWSRGNESLPPRARAEGERLTLPALAPQDNGTYTCQVGNAHGRAADAYVLVVYDPGAVVAAQGAGPFAVVGGALALLVFLLLLLLGALLCCSVRQKGSYLTHEASGLEEHGEAREAFLGGEGAKRKEEFFI</sequence>
<dbReference type="EMBL" id="MUZQ01000650">
    <property type="protein sequence ID" value="OWK49959.1"/>
    <property type="molecule type" value="Genomic_DNA"/>
</dbReference>
<dbReference type="GO" id="GO:0044291">
    <property type="term" value="C:cell-cell contact zone"/>
    <property type="evidence" value="ECO:0007669"/>
    <property type="project" value="TreeGrafter"/>
</dbReference>
<dbReference type="GO" id="GO:0007156">
    <property type="term" value="P:homophilic cell adhesion via plasma membrane adhesion molecules"/>
    <property type="evidence" value="ECO:0007669"/>
    <property type="project" value="TreeGrafter"/>
</dbReference>